<dbReference type="InterPro" id="IPR017871">
    <property type="entry name" value="ABC_transporter-like_CS"/>
</dbReference>
<dbReference type="InterPro" id="IPR013563">
    <property type="entry name" value="Oligopep_ABC_C"/>
</dbReference>
<keyword evidence="4 6" id="KW-0067">ATP-binding</keyword>
<dbReference type="InterPro" id="IPR050319">
    <property type="entry name" value="ABC_transp_ATP-bind"/>
</dbReference>
<keyword evidence="7" id="KW-1185">Reference proteome</keyword>
<dbReference type="Gene3D" id="3.40.50.300">
    <property type="entry name" value="P-loop containing nucleotide triphosphate hydrolases"/>
    <property type="match status" value="2"/>
</dbReference>
<dbReference type="PANTHER" id="PTHR43776:SF7">
    <property type="entry name" value="D,D-DIPEPTIDE TRANSPORT ATP-BINDING PROTEIN DDPF-RELATED"/>
    <property type="match status" value="1"/>
</dbReference>
<dbReference type="RefSeq" id="WP_255927539.1">
    <property type="nucleotide sequence ID" value="NZ_JANFNH010000010.1"/>
</dbReference>
<dbReference type="InterPro" id="IPR027417">
    <property type="entry name" value="P-loop_NTPase"/>
</dbReference>
<comment type="similarity">
    <text evidence="1">Belongs to the ABC transporter superfamily.</text>
</comment>
<evidence type="ECO:0000313" key="6">
    <source>
        <dbReference type="EMBL" id="MCQ4042918.1"/>
    </source>
</evidence>
<dbReference type="PROSITE" id="PS00211">
    <property type="entry name" value="ABC_TRANSPORTER_1"/>
    <property type="match status" value="2"/>
</dbReference>
<evidence type="ECO:0000256" key="2">
    <source>
        <dbReference type="ARBA" id="ARBA00022448"/>
    </source>
</evidence>
<name>A0ABT1PEL8_9ACTN</name>
<dbReference type="Proteomes" id="UP001206206">
    <property type="component" value="Unassembled WGS sequence"/>
</dbReference>
<organism evidence="6 7">
    <name type="scientific">Streptantibioticus rubrisoli</name>
    <dbReference type="NCBI Taxonomy" id="1387313"/>
    <lineage>
        <taxon>Bacteria</taxon>
        <taxon>Bacillati</taxon>
        <taxon>Actinomycetota</taxon>
        <taxon>Actinomycetes</taxon>
        <taxon>Kitasatosporales</taxon>
        <taxon>Streptomycetaceae</taxon>
        <taxon>Streptantibioticus</taxon>
    </lineage>
</organism>
<dbReference type="NCBIfam" id="NF007739">
    <property type="entry name" value="PRK10419.1"/>
    <property type="match status" value="2"/>
</dbReference>
<dbReference type="SUPFAM" id="SSF52540">
    <property type="entry name" value="P-loop containing nucleoside triphosphate hydrolases"/>
    <property type="match status" value="2"/>
</dbReference>
<evidence type="ECO:0000256" key="1">
    <source>
        <dbReference type="ARBA" id="ARBA00005417"/>
    </source>
</evidence>
<gene>
    <name evidence="6" type="ORF">NON19_12970</name>
</gene>
<feature type="domain" description="ABC transporter" evidence="5">
    <location>
        <begin position="6"/>
        <end position="256"/>
    </location>
</feature>
<dbReference type="CDD" id="cd03257">
    <property type="entry name" value="ABC_NikE_OppD_transporters"/>
    <property type="match status" value="2"/>
</dbReference>
<evidence type="ECO:0000256" key="3">
    <source>
        <dbReference type="ARBA" id="ARBA00022741"/>
    </source>
</evidence>
<dbReference type="InterPro" id="IPR003593">
    <property type="entry name" value="AAA+_ATPase"/>
</dbReference>
<dbReference type="NCBIfam" id="NF008453">
    <property type="entry name" value="PRK11308.1"/>
    <property type="match status" value="2"/>
</dbReference>
<dbReference type="GO" id="GO:0005524">
    <property type="term" value="F:ATP binding"/>
    <property type="evidence" value="ECO:0007669"/>
    <property type="project" value="UniProtKB-KW"/>
</dbReference>
<feature type="domain" description="ABC transporter" evidence="5">
    <location>
        <begin position="280"/>
        <end position="523"/>
    </location>
</feature>
<keyword evidence="2" id="KW-0813">Transport</keyword>
<reference evidence="6 7" key="1">
    <citation type="submission" date="2022-06" db="EMBL/GenBank/DDBJ databases">
        <title>Draft genome sequence of type strain Streptomyces rubrisoli DSM 42083.</title>
        <authorList>
            <person name="Duangmal K."/>
            <person name="Klaysubun C."/>
        </authorList>
    </citation>
    <scope>NUCLEOTIDE SEQUENCE [LARGE SCALE GENOMIC DNA]</scope>
    <source>
        <strain evidence="6 7">DSM 42083</strain>
    </source>
</reference>
<dbReference type="SMART" id="SM00382">
    <property type="entry name" value="AAA"/>
    <property type="match status" value="2"/>
</dbReference>
<dbReference type="Pfam" id="PF00005">
    <property type="entry name" value="ABC_tran"/>
    <property type="match status" value="2"/>
</dbReference>
<evidence type="ECO:0000259" key="5">
    <source>
        <dbReference type="PROSITE" id="PS50893"/>
    </source>
</evidence>
<evidence type="ECO:0000313" key="7">
    <source>
        <dbReference type="Proteomes" id="UP001206206"/>
    </source>
</evidence>
<dbReference type="PROSITE" id="PS50893">
    <property type="entry name" value="ABC_TRANSPORTER_2"/>
    <property type="match status" value="2"/>
</dbReference>
<dbReference type="EMBL" id="JANFNH010000010">
    <property type="protein sequence ID" value="MCQ4042918.1"/>
    <property type="molecule type" value="Genomic_DNA"/>
</dbReference>
<protein>
    <submittedName>
        <fullName evidence="6">ABC transporter ATP-binding protein</fullName>
    </submittedName>
</protein>
<accession>A0ABT1PEL8</accession>
<evidence type="ECO:0000256" key="4">
    <source>
        <dbReference type="ARBA" id="ARBA00022840"/>
    </source>
</evidence>
<keyword evidence="3" id="KW-0547">Nucleotide-binding</keyword>
<dbReference type="InterPro" id="IPR003439">
    <property type="entry name" value="ABC_transporter-like_ATP-bd"/>
</dbReference>
<dbReference type="PANTHER" id="PTHR43776">
    <property type="entry name" value="TRANSPORT ATP-BINDING PROTEIN"/>
    <property type="match status" value="1"/>
</dbReference>
<comment type="caution">
    <text evidence="6">The sequence shown here is derived from an EMBL/GenBank/DDBJ whole genome shotgun (WGS) entry which is preliminary data.</text>
</comment>
<dbReference type="Pfam" id="PF08352">
    <property type="entry name" value="oligo_HPY"/>
    <property type="match status" value="2"/>
</dbReference>
<sequence length="547" mass="58748">MSEPLVEVSGLTVEFPVADSFVRAVDGLDLTLEAGQALGIVGESGSGKSTVAFGLLGLHRGTGARVSGSVRVGGVDVLRVDDTELRRVRGELAAMVFQDPLSALDPYHPVGDQIAEVYRVHRQVTRRAARARAVEVLDRVGIPDAARRARSRPHEFSGGMRQRALIAMALACEPRLLIADEPTTALDVTVQAQILDLLHELRAETGAGLLLVTHDLGVVAGSVDQVLVMKDGRAVERGPVTEVLGAPRETYTRELLSAVPRVDAPVPVGGSSTTGGDALLEAVGLRREFGRRGARVTAVDGVSLTVRAGETLGVVGESGSGKTTLGRMLVRLLDPTAGQLRYRGQDIGALGEKALRPLRHELQMVFQDPVSSLNPRRSIGESIADPLRAAGRLDDRRIRLRVGELLERVGLDPEWYHRYPHEFSGGQRQRVGIARALAPEPRLIVCDEPVSALDVTTQAQVVELLGELQRDLGLSLVFIAHDLAVVRQVSDRVAVMRRGAVVELGTADEVYESPQHPYTKGLLSAVPVLDPTEATLRRAARHPVPLA</sequence>
<proteinExistence type="inferred from homology"/>